<feature type="transmembrane region" description="Helical" evidence="1">
    <location>
        <begin position="46"/>
        <end position="63"/>
    </location>
</feature>
<keyword evidence="3" id="KW-1185">Reference proteome</keyword>
<comment type="caution">
    <text evidence="2">The sequence shown here is derived from an EMBL/GenBank/DDBJ whole genome shotgun (WGS) entry which is preliminary data.</text>
</comment>
<proteinExistence type="predicted"/>
<protein>
    <recommendedName>
        <fullName evidence="4">Cxxc_20_cxxc protein</fullName>
    </recommendedName>
</protein>
<gene>
    <name evidence="2" type="ORF">C772_01959</name>
</gene>
<keyword evidence="1" id="KW-0472">Membrane</keyword>
<organism evidence="2 3">
    <name type="scientific">Bhargavaea cecembensis DSE10</name>
    <dbReference type="NCBI Taxonomy" id="1235279"/>
    <lineage>
        <taxon>Bacteria</taxon>
        <taxon>Bacillati</taxon>
        <taxon>Bacillota</taxon>
        <taxon>Bacilli</taxon>
        <taxon>Bacillales</taxon>
        <taxon>Caryophanaceae</taxon>
        <taxon>Bhargavaea</taxon>
    </lineage>
</organism>
<keyword evidence="1" id="KW-1133">Transmembrane helix</keyword>
<keyword evidence="1" id="KW-0812">Transmembrane</keyword>
<dbReference type="NCBIfam" id="TIGR04104">
    <property type="entry name" value="cxxc_20_cxxc"/>
    <property type="match status" value="1"/>
</dbReference>
<accession>M7P610</accession>
<evidence type="ECO:0000256" key="1">
    <source>
        <dbReference type="SAM" id="Phobius"/>
    </source>
</evidence>
<dbReference type="InterPro" id="IPR026369">
    <property type="entry name" value="CxxC_20_CxxC"/>
</dbReference>
<dbReference type="RefSeq" id="WP_008299573.1">
    <property type="nucleotide sequence ID" value="NZ_AOFT01000009.1"/>
</dbReference>
<dbReference type="AlphaFoldDB" id="M7P610"/>
<feature type="transmembrane region" description="Helical" evidence="1">
    <location>
        <begin position="69"/>
        <end position="85"/>
    </location>
</feature>
<dbReference type="eggNOG" id="ENOG50339QF">
    <property type="taxonomic scope" value="Bacteria"/>
</dbReference>
<sequence>MPVCANCRHHWSFRETLRAMYTLKPTMTCPNCRKEQHLTAASRKRGALMPFLVVIPMLINVFLDLNWLAVIGEMLMIAVIFNLVYPRLIDLTEEEEPIW</sequence>
<evidence type="ECO:0008006" key="4">
    <source>
        <dbReference type="Google" id="ProtNLM"/>
    </source>
</evidence>
<name>M7P610_9BACL</name>
<reference evidence="2 3" key="1">
    <citation type="journal article" date="2013" name="Genome Announc.">
        <title>Draft Genome Sequence of Bhargavaea cecembensis Strain DSE10T, Isolated from a Deep-Sea Sediment Sample Collected at a Depth of 5,904 m from the Chagos-Laccadive Ridge System in the Indian Ocean.</title>
        <authorList>
            <person name="Shivaji S."/>
            <person name="Ara S."/>
            <person name="Begum Z."/>
            <person name="Ruth M."/>
            <person name="Singh A."/>
            <person name="Kumar Pinnaka A."/>
        </authorList>
    </citation>
    <scope>NUCLEOTIDE SEQUENCE [LARGE SCALE GENOMIC DNA]</scope>
    <source>
        <strain evidence="2 3">DSE10</strain>
    </source>
</reference>
<dbReference type="Proteomes" id="UP000011919">
    <property type="component" value="Unassembled WGS sequence"/>
</dbReference>
<evidence type="ECO:0000313" key="3">
    <source>
        <dbReference type="Proteomes" id="UP000011919"/>
    </source>
</evidence>
<dbReference type="EMBL" id="AOFT01000009">
    <property type="protein sequence ID" value="EMR05979.1"/>
    <property type="molecule type" value="Genomic_DNA"/>
</dbReference>
<evidence type="ECO:0000313" key="2">
    <source>
        <dbReference type="EMBL" id="EMR05979.1"/>
    </source>
</evidence>
<dbReference type="STRING" id="1235279.C772_01959"/>
<dbReference type="OrthoDB" id="2418141at2"/>